<dbReference type="STRING" id="935791.I3EIZ5"/>
<evidence type="ECO:0000256" key="4">
    <source>
        <dbReference type="ARBA" id="ARBA00022989"/>
    </source>
</evidence>
<dbReference type="GO" id="GO:0019706">
    <property type="term" value="F:protein-cysteine S-palmitoyltransferase activity"/>
    <property type="evidence" value="ECO:0007669"/>
    <property type="project" value="UniProtKB-EC"/>
</dbReference>
<feature type="transmembrane region" description="Helical" evidence="10">
    <location>
        <begin position="34"/>
        <end position="51"/>
    </location>
</feature>
<dbReference type="InParanoid" id="I3EIZ5"/>
<keyword evidence="6" id="KW-0564">Palmitate</keyword>
<dbReference type="InterPro" id="IPR001594">
    <property type="entry name" value="Palmitoyltrfase_DHHC"/>
</dbReference>
<dbReference type="GO" id="GO:0016020">
    <property type="term" value="C:membrane"/>
    <property type="evidence" value="ECO:0007669"/>
    <property type="project" value="UniProtKB-SubCell"/>
</dbReference>
<evidence type="ECO:0000313" key="12">
    <source>
        <dbReference type="EMBL" id="EIJ89192.1"/>
    </source>
</evidence>
<organism evidence="12 13">
    <name type="scientific">Nematocida parisii (strain ERTm3)</name>
    <name type="common">Nematode killer fungus</name>
    <dbReference type="NCBI Taxonomy" id="935791"/>
    <lineage>
        <taxon>Eukaryota</taxon>
        <taxon>Fungi</taxon>
        <taxon>Fungi incertae sedis</taxon>
        <taxon>Microsporidia</taxon>
        <taxon>Nematocida</taxon>
    </lineage>
</organism>
<protein>
    <recommendedName>
        <fullName evidence="10">Palmitoyltransferase</fullName>
        <ecNumber evidence="10">2.3.1.225</ecNumber>
    </recommendedName>
</protein>
<dbReference type="FunCoup" id="I3EIZ5">
    <property type="interactions" value="48"/>
</dbReference>
<dbReference type="PROSITE" id="PS50216">
    <property type="entry name" value="DHHC"/>
    <property type="match status" value="1"/>
</dbReference>
<keyword evidence="4 10" id="KW-1133">Transmembrane helix</keyword>
<evidence type="ECO:0000256" key="10">
    <source>
        <dbReference type="RuleBase" id="RU079119"/>
    </source>
</evidence>
<proteinExistence type="inferred from homology"/>
<reference evidence="12" key="1">
    <citation type="submission" date="2011-01" db="EMBL/GenBank/DDBJ databases">
        <title>The Genome Sequence of Nematocida parisii strain ERTm3.</title>
        <authorList>
            <consortium name="The Broad Institute Genome Sequencing Platform"/>
            <consortium name="The Broad Institute Genome Sequencing Center for Infectious Disease"/>
            <person name="Cuomo C."/>
            <person name="Troemel E."/>
            <person name="Young S.K."/>
            <person name="Zeng Q."/>
            <person name="Gargeya S."/>
            <person name="Fitzgerald M."/>
            <person name="Haas B."/>
            <person name="Abouelleil A."/>
            <person name="Alvarado L."/>
            <person name="Arachchi H.M."/>
            <person name="Berlin A."/>
            <person name="Chapman S.B."/>
            <person name="Gearin G."/>
            <person name="Goldberg J."/>
            <person name="Griggs A."/>
            <person name="Gujja S."/>
            <person name="Hansen M."/>
            <person name="Heiman D."/>
            <person name="Howarth C."/>
            <person name="Larimer J."/>
            <person name="Lui A."/>
            <person name="MacDonald P.J.P."/>
            <person name="McCowen C."/>
            <person name="Montmayeur A."/>
            <person name="Murphy C."/>
            <person name="Neiman D."/>
            <person name="Pearson M."/>
            <person name="Priest M."/>
            <person name="Roberts A."/>
            <person name="Saif S."/>
            <person name="Shea T."/>
            <person name="Sisk P."/>
            <person name="Stolte C."/>
            <person name="Sykes S."/>
            <person name="Wortman J."/>
            <person name="Nusbaum C."/>
            <person name="Birren B."/>
        </authorList>
    </citation>
    <scope>NUCLEOTIDE SEQUENCE</scope>
    <source>
        <strain evidence="12">ERTm3</strain>
    </source>
</reference>
<evidence type="ECO:0000313" key="13">
    <source>
        <dbReference type="Proteomes" id="UP000002872"/>
    </source>
</evidence>
<gene>
    <name evidence="12" type="ORF">NEQG_01011</name>
</gene>
<keyword evidence="3 10" id="KW-0812">Transmembrane</keyword>
<evidence type="ECO:0000256" key="7">
    <source>
        <dbReference type="ARBA" id="ARBA00023288"/>
    </source>
</evidence>
<dbReference type="AlphaFoldDB" id="I3EIZ5"/>
<dbReference type="GO" id="GO:0005783">
    <property type="term" value="C:endoplasmic reticulum"/>
    <property type="evidence" value="ECO:0007669"/>
    <property type="project" value="TreeGrafter"/>
</dbReference>
<dbReference type="EC" id="2.3.1.225" evidence="10"/>
<dbReference type="EMBL" id="GL870877">
    <property type="protein sequence ID" value="EIJ89192.1"/>
    <property type="molecule type" value="Genomic_DNA"/>
</dbReference>
<comment type="subcellular location">
    <subcellularLocation>
        <location evidence="1">Membrane</location>
        <topology evidence="1">Multi-pass membrane protein</topology>
    </subcellularLocation>
</comment>
<evidence type="ECO:0000259" key="11">
    <source>
        <dbReference type="Pfam" id="PF01529"/>
    </source>
</evidence>
<comment type="similarity">
    <text evidence="10">Belongs to the DHHC palmitoyltransferase family.</text>
</comment>
<dbReference type="InterPro" id="IPR039859">
    <property type="entry name" value="PFA4/ZDH16/20/ERF2-like"/>
</dbReference>
<evidence type="ECO:0000256" key="6">
    <source>
        <dbReference type="ARBA" id="ARBA00023139"/>
    </source>
</evidence>
<name>I3EIZ5_NEMP3</name>
<dbReference type="GO" id="GO:0006612">
    <property type="term" value="P:protein targeting to membrane"/>
    <property type="evidence" value="ECO:0007669"/>
    <property type="project" value="TreeGrafter"/>
</dbReference>
<keyword evidence="13" id="KW-1185">Reference proteome</keyword>
<evidence type="ECO:0000256" key="3">
    <source>
        <dbReference type="ARBA" id="ARBA00022692"/>
    </source>
</evidence>
<keyword evidence="7" id="KW-0449">Lipoprotein</keyword>
<dbReference type="VEuPathDB" id="MicrosporidiaDB:NEQG_01011"/>
<evidence type="ECO:0000256" key="2">
    <source>
        <dbReference type="ARBA" id="ARBA00022679"/>
    </source>
</evidence>
<dbReference type="PANTHER" id="PTHR22883">
    <property type="entry name" value="ZINC FINGER DHHC DOMAIN CONTAINING PROTEIN"/>
    <property type="match status" value="1"/>
</dbReference>
<keyword evidence="8 10" id="KW-0012">Acyltransferase</keyword>
<dbReference type="HOGENOM" id="CLU_1230236_0_0_1"/>
<dbReference type="OMA" id="SHCRECD"/>
<evidence type="ECO:0000256" key="8">
    <source>
        <dbReference type="ARBA" id="ARBA00023315"/>
    </source>
</evidence>
<dbReference type="Pfam" id="PF01529">
    <property type="entry name" value="DHHC"/>
    <property type="match status" value="1"/>
</dbReference>
<accession>I3EIZ5</accession>
<feature type="domain" description="Palmitoyltransferase DHHC" evidence="11">
    <location>
        <begin position="99"/>
        <end position="217"/>
    </location>
</feature>
<evidence type="ECO:0000256" key="5">
    <source>
        <dbReference type="ARBA" id="ARBA00023136"/>
    </source>
</evidence>
<comment type="catalytic activity">
    <reaction evidence="9 10">
        <text>L-cysteinyl-[protein] + hexadecanoyl-CoA = S-hexadecanoyl-L-cysteinyl-[protein] + CoA</text>
        <dbReference type="Rhea" id="RHEA:36683"/>
        <dbReference type="Rhea" id="RHEA-COMP:10131"/>
        <dbReference type="Rhea" id="RHEA-COMP:11032"/>
        <dbReference type="ChEBI" id="CHEBI:29950"/>
        <dbReference type="ChEBI" id="CHEBI:57287"/>
        <dbReference type="ChEBI" id="CHEBI:57379"/>
        <dbReference type="ChEBI" id="CHEBI:74151"/>
        <dbReference type="EC" id="2.3.1.225"/>
    </reaction>
</comment>
<dbReference type="Proteomes" id="UP000002872">
    <property type="component" value="Unassembled WGS sequence"/>
</dbReference>
<feature type="transmembrane region" description="Helical" evidence="10">
    <location>
        <begin position="12"/>
        <end position="28"/>
    </location>
</feature>
<comment type="domain">
    <text evidence="10">The DHHC domain is required for palmitoyltransferase activity.</text>
</comment>
<keyword evidence="2 10" id="KW-0808">Transferase</keyword>
<dbReference type="OrthoDB" id="9909019at2759"/>
<evidence type="ECO:0000256" key="9">
    <source>
        <dbReference type="ARBA" id="ARBA00048048"/>
    </source>
</evidence>
<evidence type="ECO:0000256" key="1">
    <source>
        <dbReference type="ARBA" id="ARBA00004141"/>
    </source>
</evidence>
<keyword evidence="5 10" id="KW-0472">Membrane</keyword>
<feature type="transmembrane region" description="Helical" evidence="10">
    <location>
        <begin position="179"/>
        <end position="204"/>
    </location>
</feature>
<dbReference type="GO" id="GO:0005794">
    <property type="term" value="C:Golgi apparatus"/>
    <property type="evidence" value="ECO:0007669"/>
    <property type="project" value="TreeGrafter"/>
</dbReference>
<sequence length="225" mass="25907">MNAVGMDKRAGFSILIELLGTFLGTSFIEGRTLYIFIALSVITFLLIIIIGRMDPGTLSRRNSNYYNSVLFKDYTYRVIQDNKAIAGRSFEKKGVQLHSEVFCKTCGIFRPSGTSHCRECNQCIAVMDHHCVWLSNCIGEVNYPYFMNLLSIECLRGLILVVYRCMQPFPEFTFTQKSICFYITLLWSFMLTAFISALFGYFMWLNLKGYTSRAYCKPKKVQCKD</sequence>